<accession>A0A673JCT5</accession>
<dbReference type="PANTHER" id="PTHR44899:SF8">
    <property type="entry name" value="NIMA-RELATED KINASE 11"/>
    <property type="match status" value="1"/>
</dbReference>
<dbReference type="Ensembl" id="ENSSRHT00000053113.1">
    <property type="protein sequence ID" value="ENSSRHP00000051659.1"/>
    <property type="gene ID" value="ENSSRHG00000026003.1"/>
</dbReference>
<dbReference type="EC" id="2.7.11.1" evidence="2"/>
<keyword evidence="5" id="KW-0547">Nucleotide-binding</keyword>
<dbReference type="Pfam" id="PF00069">
    <property type="entry name" value="Pkinase"/>
    <property type="match status" value="1"/>
</dbReference>
<comment type="catalytic activity">
    <reaction evidence="9">
        <text>L-seryl-[protein] + ATP = O-phospho-L-seryl-[protein] + ADP + H(+)</text>
        <dbReference type="Rhea" id="RHEA:17989"/>
        <dbReference type="Rhea" id="RHEA-COMP:9863"/>
        <dbReference type="Rhea" id="RHEA-COMP:11604"/>
        <dbReference type="ChEBI" id="CHEBI:15378"/>
        <dbReference type="ChEBI" id="CHEBI:29999"/>
        <dbReference type="ChEBI" id="CHEBI:30616"/>
        <dbReference type="ChEBI" id="CHEBI:83421"/>
        <dbReference type="ChEBI" id="CHEBI:456216"/>
        <dbReference type="EC" id="2.7.11.1"/>
    </reaction>
</comment>
<dbReference type="InterPro" id="IPR011009">
    <property type="entry name" value="Kinase-like_dom_sf"/>
</dbReference>
<dbReference type="PANTHER" id="PTHR44899">
    <property type="entry name" value="CAMK FAMILY PROTEIN KINASE"/>
    <property type="match status" value="1"/>
</dbReference>
<sequence>MPRFRERPGQAQCHPATQTPPDQSSLIANRYIIQQRLGKGSFATVYLVKDTKTVAAEKLKVLKEIPVGGLKPNETVHATQEAQLLSQLNHPAILKFYTSFLERDAFCIITEYCEDKDLDCKLEDLKRTGRTLSEPQVCEWLCQLLLGVHYIHQRRILHRDLKAKNIFIRKNIVKIGKLCFAVQRVLDVFLMFRQRFQKHF</sequence>
<comment type="catalytic activity">
    <reaction evidence="8">
        <text>L-threonyl-[protein] + ATP = O-phospho-L-threonyl-[protein] + ADP + H(+)</text>
        <dbReference type="Rhea" id="RHEA:46608"/>
        <dbReference type="Rhea" id="RHEA-COMP:11060"/>
        <dbReference type="Rhea" id="RHEA-COMP:11605"/>
        <dbReference type="ChEBI" id="CHEBI:15378"/>
        <dbReference type="ChEBI" id="CHEBI:30013"/>
        <dbReference type="ChEBI" id="CHEBI:30616"/>
        <dbReference type="ChEBI" id="CHEBI:61977"/>
        <dbReference type="ChEBI" id="CHEBI:456216"/>
        <dbReference type="EC" id="2.7.11.1"/>
    </reaction>
</comment>
<dbReference type="SMART" id="SM00220">
    <property type="entry name" value="S_TKc"/>
    <property type="match status" value="1"/>
</dbReference>
<evidence type="ECO:0000256" key="8">
    <source>
        <dbReference type="ARBA" id="ARBA00047899"/>
    </source>
</evidence>
<keyword evidence="4" id="KW-0808">Transferase</keyword>
<evidence type="ECO:0000256" key="5">
    <source>
        <dbReference type="ARBA" id="ARBA00022741"/>
    </source>
</evidence>
<organism evidence="12 13">
    <name type="scientific">Sinocyclocheilus rhinocerous</name>
    <dbReference type="NCBI Taxonomy" id="307959"/>
    <lineage>
        <taxon>Eukaryota</taxon>
        <taxon>Metazoa</taxon>
        <taxon>Chordata</taxon>
        <taxon>Craniata</taxon>
        <taxon>Vertebrata</taxon>
        <taxon>Euteleostomi</taxon>
        <taxon>Actinopterygii</taxon>
        <taxon>Neopterygii</taxon>
        <taxon>Teleostei</taxon>
        <taxon>Ostariophysi</taxon>
        <taxon>Cypriniformes</taxon>
        <taxon>Cyprinidae</taxon>
        <taxon>Cyprininae</taxon>
        <taxon>Sinocyclocheilus</taxon>
    </lineage>
</organism>
<keyword evidence="7" id="KW-0067">ATP-binding</keyword>
<evidence type="ECO:0000256" key="4">
    <source>
        <dbReference type="ARBA" id="ARBA00022679"/>
    </source>
</evidence>
<dbReference type="InterPro" id="IPR008271">
    <property type="entry name" value="Ser/Thr_kinase_AS"/>
</dbReference>
<proteinExistence type="inferred from homology"/>
<name>A0A673JCT5_9TELE</name>
<evidence type="ECO:0000256" key="7">
    <source>
        <dbReference type="ARBA" id="ARBA00022840"/>
    </source>
</evidence>
<evidence type="ECO:0000256" key="3">
    <source>
        <dbReference type="ARBA" id="ARBA00022527"/>
    </source>
</evidence>
<evidence type="ECO:0000313" key="13">
    <source>
        <dbReference type="Proteomes" id="UP000472270"/>
    </source>
</evidence>
<dbReference type="SUPFAM" id="SSF56112">
    <property type="entry name" value="Protein kinase-like (PK-like)"/>
    <property type="match status" value="1"/>
</dbReference>
<evidence type="ECO:0000256" key="2">
    <source>
        <dbReference type="ARBA" id="ARBA00012513"/>
    </source>
</evidence>
<dbReference type="Proteomes" id="UP000472270">
    <property type="component" value="Unassembled WGS sequence"/>
</dbReference>
<feature type="region of interest" description="Disordered" evidence="10">
    <location>
        <begin position="1"/>
        <end position="23"/>
    </location>
</feature>
<dbReference type="InterPro" id="IPR051131">
    <property type="entry name" value="NEK_Ser/Thr_kinase_NIMA"/>
</dbReference>
<feature type="domain" description="Protein kinase" evidence="11">
    <location>
        <begin position="31"/>
        <end position="200"/>
    </location>
</feature>
<keyword evidence="3" id="KW-0723">Serine/threonine-protein kinase</keyword>
<dbReference type="Gene3D" id="3.30.200.20">
    <property type="entry name" value="Phosphorylase Kinase, domain 1"/>
    <property type="match status" value="1"/>
</dbReference>
<evidence type="ECO:0000256" key="6">
    <source>
        <dbReference type="ARBA" id="ARBA00022777"/>
    </source>
</evidence>
<comment type="similarity">
    <text evidence="1">Belongs to the protein kinase superfamily. NEK Ser/Thr protein kinase family. NIMA subfamily.</text>
</comment>
<evidence type="ECO:0000259" key="11">
    <source>
        <dbReference type="PROSITE" id="PS50011"/>
    </source>
</evidence>
<reference evidence="12" key="1">
    <citation type="submission" date="2025-08" db="UniProtKB">
        <authorList>
            <consortium name="Ensembl"/>
        </authorList>
    </citation>
    <scope>IDENTIFICATION</scope>
</reference>
<evidence type="ECO:0000256" key="9">
    <source>
        <dbReference type="ARBA" id="ARBA00048679"/>
    </source>
</evidence>
<protein>
    <recommendedName>
        <fullName evidence="2">non-specific serine/threonine protein kinase</fullName>
        <ecNumber evidence="2">2.7.11.1</ecNumber>
    </recommendedName>
</protein>
<evidence type="ECO:0000256" key="1">
    <source>
        <dbReference type="ARBA" id="ARBA00010886"/>
    </source>
</evidence>
<evidence type="ECO:0000313" key="12">
    <source>
        <dbReference type="Ensembl" id="ENSSRHP00000051659.1"/>
    </source>
</evidence>
<dbReference type="GO" id="GO:0004674">
    <property type="term" value="F:protein serine/threonine kinase activity"/>
    <property type="evidence" value="ECO:0007669"/>
    <property type="project" value="UniProtKB-KW"/>
</dbReference>
<dbReference type="AlphaFoldDB" id="A0A673JCT5"/>
<dbReference type="GO" id="GO:0005524">
    <property type="term" value="F:ATP binding"/>
    <property type="evidence" value="ECO:0007669"/>
    <property type="project" value="UniProtKB-KW"/>
</dbReference>
<dbReference type="InterPro" id="IPR000719">
    <property type="entry name" value="Prot_kinase_dom"/>
</dbReference>
<keyword evidence="6" id="KW-0418">Kinase</keyword>
<keyword evidence="13" id="KW-1185">Reference proteome</keyword>
<dbReference type="Gene3D" id="1.10.510.10">
    <property type="entry name" value="Transferase(Phosphotransferase) domain 1"/>
    <property type="match status" value="1"/>
</dbReference>
<reference evidence="12" key="2">
    <citation type="submission" date="2025-09" db="UniProtKB">
        <authorList>
            <consortium name="Ensembl"/>
        </authorList>
    </citation>
    <scope>IDENTIFICATION</scope>
</reference>
<dbReference type="PROSITE" id="PS50011">
    <property type="entry name" value="PROTEIN_KINASE_DOM"/>
    <property type="match status" value="1"/>
</dbReference>
<dbReference type="PROSITE" id="PS00108">
    <property type="entry name" value="PROTEIN_KINASE_ST"/>
    <property type="match status" value="1"/>
</dbReference>
<evidence type="ECO:0000256" key="10">
    <source>
        <dbReference type="SAM" id="MobiDB-lite"/>
    </source>
</evidence>